<dbReference type="EMBL" id="BPLQ01006080">
    <property type="protein sequence ID" value="GIY19924.1"/>
    <property type="molecule type" value="Genomic_DNA"/>
</dbReference>
<evidence type="ECO:0000313" key="1">
    <source>
        <dbReference type="EMBL" id="GIY19924.1"/>
    </source>
</evidence>
<evidence type="ECO:0000313" key="2">
    <source>
        <dbReference type="Proteomes" id="UP001054837"/>
    </source>
</evidence>
<dbReference type="AlphaFoldDB" id="A0AAV4RDH1"/>
<gene>
    <name evidence="1" type="ORF">CDAR_5851</name>
</gene>
<organism evidence="1 2">
    <name type="scientific">Caerostris darwini</name>
    <dbReference type="NCBI Taxonomy" id="1538125"/>
    <lineage>
        <taxon>Eukaryota</taxon>
        <taxon>Metazoa</taxon>
        <taxon>Ecdysozoa</taxon>
        <taxon>Arthropoda</taxon>
        <taxon>Chelicerata</taxon>
        <taxon>Arachnida</taxon>
        <taxon>Araneae</taxon>
        <taxon>Araneomorphae</taxon>
        <taxon>Entelegynae</taxon>
        <taxon>Araneoidea</taxon>
        <taxon>Araneidae</taxon>
        <taxon>Caerostris</taxon>
    </lineage>
</organism>
<keyword evidence="2" id="KW-1185">Reference proteome</keyword>
<name>A0AAV4RDH1_9ARAC</name>
<comment type="caution">
    <text evidence="1">The sequence shown here is derived from an EMBL/GenBank/DDBJ whole genome shotgun (WGS) entry which is preliminary data.</text>
</comment>
<reference evidence="1 2" key="1">
    <citation type="submission" date="2021-06" db="EMBL/GenBank/DDBJ databases">
        <title>Caerostris darwini draft genome.</title>
        <authorList>
            <person name="Kono N."/>
            <person name="Arakawa K."/>
        </authorList>
    </citation>
    <scope>NUCLEOTIDE SEQUENCE [LARGE SCALE GENOMIC DNA]</scope>
</reference>
<protein>
    <submittedName>
        <fullName evidence="1">Uncharacterized protein</fullName>
    </submittedName>
</protein>
<accession>A0AAV4RDH1</accession>
<dbReference type="Proteomes" id="UP001054837">
    <property type="component" value="Unassembled WGS sequence"/>
</dbReference>
<sequence>MLADVLSVLAHTMHATTHHPSSRGGALLPLPPKTNKLLISNSGHIHLGLLQNANHPETNCHYITALLIKAGQSAKIFLADLEETNVAGCSSREVGHLSSQSTRGRAR</sequence>
<proteinExistence type="predicted"/>